<name>A0A6B0UC20_IXORI</name>
<organism evidence="1">
    <name type="scientific">Ixodes ricinus</name>
    <name type="common">Common tick</name>
    <name type="synonym">Acarus ricinus</name>
    <dbReference type="NCBI Taxonomy" id="34613"/>
    <lineage>
        <taxon>Eukaryota</taxon>
        <taxon>Metazoa</taxon>
        <taxon>Ecdysozoa</taxon>
        <taxon>Arthropoda</taxon>
        <taxon>Chelicerata</taxon>
        <taxon>Arachnida</taxon>
        <taxon>Acari</taxon>
        <taxon>Parasitiformes</taxon>
        <taxon>Ixodida</taxon>
        <taxon>Ixodoidea</taxon>
        <taxon>Ixodidae</taxon>
        <taxon>Ixodinae</taxon>
        <taxon>Ixodes</taxon>
    </lineage>
</organism>
<protein>
    <submittedName>
        <fullName evidence="1">Uncharacterized protein</fullName>
    </submittedName>
</protein>
<sequence>MLAALLGPAVGVTSRTAFLAGPGDARGSVWRLAAVLAGAPRGSGPCTDLERTGRSAGRKASSVGAAAAAAAADSCGEESATDVVEDVMLGSP</sequence>
<evidence type="ECO:0000313" key="1">
    <source>
        <dbReference type="EMBL" id="MXU86737.1"/>
    </source>
</evidence>
<accession>A0A6B0UC20</accession>
<dbReference type="AlphaFoldDB" id="A0A6B0UC20"/>
<dbReference type="EMBL" id="GIFC01004654">
    <property type="protein sequence ID" value="MXU86737.1"/>
    <property type="molecule type" value="Transcribed_RNA"/>
</dbReference>
<proteinExistence type="predicted"/>
<reference evidence="1" key="1">
    <citation type="submission" date="2019-12" db="EMBL/GenBank/DDBJ databases">
        <title>An insight into the sialome of adult female Ixodes ricinus ticks feeding for 6 days.</title>
        <authorList>
            <person name="Perner J."/>
            <person name="Ribeiro J.M.C."/>
        </authorList>
    </citation>
    <scope>NUCLEOTIDE SEQUENCE</scope>
    <source>
        <strain evidence="1">Semi-engorged</strain>
        <tissue evidence="1">Salivary glands</tissue>
    </source>
</reference>